<dbReference type="RefSeq" id="WP_284207124.1">
    <property type="nucleotide sequence ID" value="NZ_BSSU01000005.1"/>
</dbReference>
<evidence type="ECO:0000259" key="1">
    <source>
        <dbReference type="Pfam" id="PF14341"/>
    </source>
</evidence>
<organism evidence="2 3">
    <name type="scientific">Thalassotalea eurytherma</name>
    <dbReference type="NCBI Taxonomy" id="1144278"/>
    <lineage>
        <taxon>Bacteria</taxon>
        <taxon>Pseudomonadati</taxon>
        <taxon>Pseudomonadota</taxon>
        <taxon>Gammaproteobacteria</taxon>
        <taxon>Alteromonadales</taxon>
        <taxon>Colwelliaceae</taxon>
        <taxon>Thalassotalea</taxon>
    </lineage>
</organism>
<sequence>MVSYQKRQQGVVLLVSLVFLIALTAVASALMQVTTTDMKMSGATDDKTTAVQESLSATDEVIFNEVTQTAGTNAFTDKIESFPKEKVVSAPDTSAILSVANPNNLESDCPHSRSGSSVQVFKCNVLSVQVTRKYGRKKHQDVVVQSGVAQQLLNIGN</sequence>
<dbReference type="InterPro" id="IPR025746">
    <property type="entry name" value="PilX_N_dom"/>
</dbReference>
<evidence type="ECO:0000313" key="2">
    <source>
        <dbReference type="EMBL" id="GLX81789.1"/>
    </source>
</evidence>
<gene>
    <name evidence="2" type="ORF">theurythT_12410</name>
</gene>
<reference evidence="2 3" key="1">
    <citation type="submission" date="2023-03" db="EMBL/GenBank/DDBJ databases">
        <title>Draft genome sequence of Thalassotalea eurytherma JCM 18482T.</title>
        <authorList>
            <person name="Sawabe T."/>
        </authorList>
    </citation>
    <scope>NUCLEOTIDE SEQUENCE [LARGE SCALE GENOMIC DNA]</scope>
    <source>
        <strain evidence="2 3">JCM 18482</strain>
    </source>
</reference>
<protein>
    <recommendedName>
        <fullName evidence="1">Type 4 fimbrial biogenesis protein PilX N-terminal domain-containing protein</fullName>
    </recommendedName>
</protein>
<dbReference type="Proteomes" id="UP001157133">
    <property type="component" value="Unassembled WGS sequence"/>
</dbReference>
<comment type="caution">
    <text evidence="2">The sequence shown here is derived from an EMBL/GenBank/DDBJ whole genome shotgun (WGS) entry which is preliminary data.</text>
</comment>
<dbReference type="Pfam" id="PF14341">
    <property type="entry name" value="PilX_N"/>
    <property type="match status" value="1"/>
</dbReference>
<accession>A0ABQ6H2R7</accession>
<dbReference type="EMBL" id="BSSU01000005">
    <property type="protein sequence ID" value="GLX81789.1"/>
    <property type="molecule type" value="Genomic_DNA"/>
</dbReference>
<proteinExistence type="predicted"/>
<evidence type="ECO:0000313" key="3">
    <source>
        <dbReference type="Proteomes" id="UP001157133"/>
    </source>
</evidence>
<feature type="domain" description="Type 4 fimbrial biogenesis protein PilX N-terminal" evidence="1">
    <location>
        <begin position="9"/>
        <end position="50"/>
    </location>
</feature>
<name>A0ABQ6H2R7_9GAMM</name>
<keyword evidence="3" id="KW-1185">Reference proteome</keyword>